<dbReference type="InterPro" id="IPR003653">
    <property type="entry name" value="Peptidase_C48_C"/>
</dbReference>
<keyword evidence="9" id="KW-1185">Reference proteome</keyword>
<feature type="region of interest" description="Disordered" evidence="6">
    <location>
        <begin position="463"/>
        <end position="495"/>
    </location>
</feature>
<dbReference type="InterPro" id="IPR051947">
    <property type="entry name" value="Sentrin-specific_protease"/>
</dbReference>
<sequence length="572" mass="65689">MGINKYKQTTNSKSSQPQLMFRNRPTVPEQLSERSREMKLDEHSRSMFYSQNHANKPISIQDDHKPVQKQLHSSLNLGESRSNWKRAEAMKPNSENPVCKIPIDRVWEYPDKSEWGTANNLTITNYHLEVTGSKNIKFNPDDIKRITYHSGEYTLLKIDGRNDKVILSTKENIVKHLARMQNFGTVMAMSDPEIAEAMTLAVNEKRRTSKRFSKDSDDDYVDEYISYEPMGQAKETPKKRNKIELAQEDRFYKKEEAPVRKSSRLSGVGAMQTNEIIFNYPHKGRYCISVREQDVARLNEGEFLNDTVIEFYIRYLCEINADNPTYQKTHFFNSFFFEQLMSSKDERKFEFAYERIRKWTNRVDIFEKDYLIIPVNENLHWYLAIVYNPGACLLELKETDMDLVEEVVAESKVISDETLEYSQQLVQELSSNLVPDNSTIETLSETNGSTLNHIENSDQSMEIDDDVQPNEDGQDDDQSPEITEIPPNLVNSTGEATEVGGFKTVKPKSYETPKIGISKIFKATSEVHQIADPNQGTAEAQSTGINLRSKSVPKRKTAKLKAVDSFSDPAKC</sequence>
<name>A0AAD5UEZ8_9FUNG</name>
<evidence type="ECO:0000256" key="6">
    <source>
        <dbReference type="SAM" id="MobiDB-lite"/>
    </source>
</evidence>
<feature type="region of interest" description="Disordered" evidence="6">
    <location>
        <begin position="1"/>
        <end position="36"/>
    </location>
</feature>
<feature type="compositionally biased region" description="Polar residues" evidence="6">
    <location>
        <begin position="532"/>
        <end position="549"/>
    </location>
</feature>
<feature type="compositionally biased region" description="Acidic residues" evidence="6">
    <location>
        <begin position="463"/>
        <end position="479"/>
    </location>
</feature>
<feature type="compositionally biased region" description="Polar residues" evidence="6">
    <location>
        <begin position="1"/>
        <end position="18"/>
    </location>
</feature>
<accession>A0AAD5UEZ8</accession>
<dbReference type="GO" id="GO:0070139">
    <property type="term" value="F:SUMO-specific endopeptidase activity"/>
    <property type="evidence" value="ECO:0007669"/>
    <property type="project" value="TreeGrafter"/>
</dbReference>
<evidence type="ECO:0000256" key="5">
    <source>
        <dbReference type="ARBA" id="ARBA00022801"/>
    </source>
</evidence>
<dbReference type="GO" id="GO:0006508">
    <property type="term" value="P:proteolysis"/>
    <property type="evidence" value="ECO:0007669"/>
    <property type="project" value="UniProtKB-KW"/>
</dbReference>
<dbReference type="Pfam" id="PF02902">
    <property type="entry name" value="Peptidase_C48"/>
    <property type="match status" value="1"/>
</dbReference>
<dbReference type="InterPro" id="IPR038765">
    <property type="entry name" value="Papain-like_cys_pep_sf"/>
</dbReference>
<evidence type="ECO:0000256" key="4">
    <source>
        <dbReference type="ARBA" id="ARBA00022786"/>
    </source>
</evidence>
<dbReference type="PROSITE" id="PS50600">
    <property type="entry name" value="ULP_PROTEASE"/>
    <property type="match status" value="1"/>
</dbReference>
<keyword evidence="2" id="KW-0597">Phosphoprotein</keyword>
<keyword evidence="3" id="KW-0645">Protease</keyword>
<keyword evidence="4" id="KW-0833">Ubl conjugation pathway</keyword>
<evidence type="ECO:0000256" key="3">
    <source>
        <dbReference type="ARBA" id="ARBA00022670"/>
    </source>
</evidence>
<comment type="similarity">
    <text evidence="1">Belongs to the peptidase C48 family.</text>
</comment>
<keyword evidence="5" id="KW-0378">Hydrolase</keyword>
<gene>
    <name evidence="8" type="ORF">HK103_005604</name>
</gene>
<protein>
    <recommendedName>
        <fullName evidence="7">Ubiquitin-like protease family profile domain-containing protein</fullName>
    </recommendedName>
</protein>
<evidence type="ECO:0000259" key="7">
    <source>
        <dbReference type="PROSITE" id="PS50600"/>
    </source>
</evidence>
<evidence type="ECO:0000256" key="2">
    <source>
        <dbReference type="ARBA" id="ARBA00022553"/>
    </source>
</evidence>
<dbReference type="Proteomes" id="UP001210925">
    <property type="component" value="Unassembled WGS sequence"/>
</dbReference>
<comment type="caution">
    <text evidence="8">The sequence shown here is derived from an EMBL/GenBank/DDBJ whole genome shotgun (WGS) entry which is preliminary data.</text>
</comment>
<organism evidence="8 9">
    <name type="scientific">Boothiomyces macroporosus</name>
    <dbReference type="NCBI Taxonomy" id="261099"/>
    <lineage>
        <taxon>Eukaryota</taxon>
        <taxon>Fungi</taxon>
        <taxon>Fungi incertae sedis</taxon>
        <taxon>Chytridiomycota</taxon>
        <taxon>Chytridiomycota incertae sedis</taxon>
        <taxon>Chytridiomycetes</taxon>
        <taxon>Rhizophydiales</taxon>
        <taxon>Terramycetaceae</taxon>
        <taxon>Boothiomyces</taxon>
    </lineage>
</organism>
<dbReference type="SUPFAM" id="SSF54001">
    <property type="entry name" value="Cysteine proteinases"/>
    <property type="match status" value="1"/>
</dbReference>
<evidence type="ECO:0000256" key="1">
    <source>
        <dbReference type="ARBA" id="ARBA00005234"/>
    </source>
</evidence>
<dbReference type="GO" id="GO:0005634">
    <property type="term" value="C:nucleus"/>
    <property type="evidence" value="ECO:0007669"/>
    <property type="project" value="TreeGrafter"/>
</dbReference>
<dbReference type="AlphaFoldDB" id="A0AAD5UEZ8"/>
<dbReference type="Gene3D" id="3.40.395.10">
    <property type="entry name" value="Adenoviral Proteinase, Chain A"/>
    <property type="match status" value="1"/>
</dbReference>
<dbReference type="GO" id="GO:0016926">
    <property type="term" value="P:protein desumoylation"/>
    <property type="evidence" value="ECO:0007669"/>
    <property type="project" value="TreeGrafter"/>
</dbReference>
<proteinExistence type="inferred from homology"/>
<feature type="domain" description="Ubiquitin-like protease family profile" evidence="7">
    <location>
        <begin position="288"/>
        <end position="572"/>
    </location>
</feature>
<evidence type="ECO:0000313" key="8">
    <source>
        <dbReference type="EMBL" id="KAJ3256241.1"/>
    </source>
</evidence>
<dbReference type="PANTHER" id="PTHR46896">
    <property type="entry name" value="SENTRIN-SPECIFIC PROTEASE"/>
    <property type="match status" value="1"/>
</dbReference>
<dbReference type="EMBL" id="JADGKB010000053">
    <property type="protein sequence ID" value="KAJ3256241.1"/>
    <property type="molecule type" value="Genomic_DNA"/>
</dbReference>
<reference evidence="8" key="1">
    <citation type="submission" date="2020-05" db="EMBL/GenBank/DDBJ databases">
        <title>Phylogenomic resolution of chytrid fungi.</title>
        <authorList>
            <person name="Stajich J.E."/>
            <person name="Amses K."/>
            <person name="Simmons R."/>
            <person name="Seto K."/>
            <person name="Myers J."/>
            <person name="Bonds A."/>
            <person name="Quandt C.A."/>
            <person name="Barry K."/>
            <person name="Liu P."/>
            <person name="Grigoriev I."/>
            <person name="Longcore J.E."/>
            <person name="James T.Y."/>
        </authorList>
    </citation>
    <scope>NUCLEOTIDE SEQUENCE</scope>
    <source>
        <strain evidence="8">PLAUS21</strain>
    </source>
</reference>
<dbReference type="GO" id="GO:0005737">
    <property type="term" value="C:cytoplasm"/>
    <property type="evidence" value="ECO:0007669"/>
    <property type="project" value="TreeGrafter"/>
</dbReference>
<feature type="region of interest" description="Disordered" evidence="6">
    <location>
        <begin position="532"/>
        <end position="572"/>
    </location>
</feature>
<dbReference type="PANTHER" id="PTHR46896:SF3">
    <property type="entry name" value="FI06413P-RELATED"/>
    <property type="match status" value="1"/>
</dbReference>
<evidence type="ECO:0000313" key="9">
    <source>
        <dbReference type="Proteomes" id="UP001210925"/>
    </source>
</evidence>